<proteinExistence type="predicted"/>
<feature type="compositionally biased region" description="Basic residues" evidence="1">
    <location>
        <begin position="294"/>
        <end position="306"/>
    </location>
</feature>
<dbReference type="EMBL" id="MF974563">
    <property type="protein sequence ID" value="AUF81979.1"/>
    <property type="molecule type" value="Genomic_DNA"/>
</dbReference>
<feature type="compositionally biased region" description="Basic and acidic residues" evidence="1">
    <location>
        <begin position="259"/>
        <end position="270"/>
    </location>
</feature>
<accession>A0A2H4ZK87</accession>
<name>A0A2H4ZK87_GVCL</name>
<sequence length="410" mass="46748">MTAQAILSITAFISQSSKSDSSVLASQSLSNDIMDRNVQETNLDYIHDFIVSNEFACKEGYLNKPHHLLYKLINVFKSREDYVKASNILKELYDATILLRRRDPVQLTPRAQPITRKRHTDSSLLCDQANVFLENWGETYKRFKPTPDTFCPTPVTPNYEPSDNEGMMDDDFDFTRPFELNDVPPMPTPFHMVFPPTPLPPQTESPKHNSPTSSPKNSLLSSDSEEEEITLENTTPEHHGISTPVNQNIEPLSSPPKIKPKDKVTFRECSSRQISINSSSPVSSIFRSPSPAPQRRKSTNSRAPRRRAVILIRDKRYKSKITCKWGTVTYLRNKHKNDKFVLIMVEQEDQNDASDLKKIWDNTRDKLVKDNKNVKKISARSIDCIEDVVDVTTTIASNYLKIGFVTKESL</sequence>
<feature type="compositionally biased region" description="Low complexity" evidence="1">
    <location>
        <begin position="271"/>
        <end position="289"/>
    </location>
</feature>
<evidence type="ECO:0000256" key="1">
    <source>
        <dbReference type="SAM" id="MobiDB-lite"/>
    </source>
</evidence>
<evidence type="ECO:0000313" key="2">
    <source>
        <dbReference type="EMBL" id="AUF81979.1"/>
    </source>
</evidence>
<feature type="compositionally biased region" description="Low complexity" evidence="1">
    <location>
        <begin position="209"/>
        <end position="222"/>
    </location>
</feature>
<organism evidence="2">
    <name type="scientific">Cryptophlebia leucotreta granulosis virus</name>
    <name type="common">ClGV</name>
    <name type="synonym">Cryptophlebia leucotreta granulovirus</name>
    <dbReference type="NCBI Taxonomy" id="35254"/>
    <lineage>
        <taxon>Viruses</taxon>
        <taxon>Viruses incertae sedis</taxon>
        <taxon>Naldaviricetes</taxon>
        <taxon>Lefavirales</taxon>
        <taxon>Baculoviridae</taxon>
        <taxon>Betabaculovirus</taxon>
        <taxon>Betabaculovirus cryleucotretae</taxon>
    </lineage>
</organism>
<protein>
    <submittedName>
        <fullName evidence="2">Uncharacterized protein</fullName>
    </submittedName>
</protein>
<reference evidence="2" key="1">
    <citation type="journal article" date="2017" name="Int. J. Mol. Sci.">
        <title>Genome Analysis and Genetic Stability of the Cryptophlebia leucotreta Granulovirus (CrleGV-SA) after 15 Years of Commercial Use as a Biopesticide.</title>
        <authorList>
            <person name="van der Merwe M."/>
            <person name="Jukes M.D."/>
            <person name="Rabalski L."/>
            <person name="Knox C."/>
            <person name="Opoku-Debrah J.K."/>
            <person name="Moore S.D."/>
            <person name="Krejmer-Rabalska M."/>
            <person name="Szewczyk B."/>
            <person name="Hill M.P."/>
        </authorList>
    </citation>
    <scope>NUCLEOTIDE SEQUENCE</scope>
    <source>
        <strain evidence="2">CrleGV-SA</strain>
    </source>
</reference>
<feature type="region of interest" description="Disordered" evidence="1">
    <location>
        <begin position="186"/>
        <end position="306"/>
    </location>
</feature>
<organismHost>
    <name type="scientific">Tortricidae</name>
    <dbReference type="NCBI Taxonomy" id="7139"/>
</organismHost>